<dbReference type="AlphaFoldDB" id="A0A8X6K951"/>
<accession>A0A8X6K951</accession>
<dbReference type="OrthoDB" id="2333384at2759"/>
<organism evidence="2 3">
    <name type="scientific">Trichonephila clavata</name>
    <name type="common">Joro spider</name>
    <name type="synonym">Nephila clavata</name>
    <dbReference type="NCBI Taxonomy" id="2740835"/>
    <lineage>
        <taxon>Eukaryota</taxon>
        <taxon>Metazoa</taxon>
        <taxon>Ecdysozoa</taxon>
        <taxon>Arthropoda</taxon>
        <taxon>Chelicerata</taxon>
        <taxon>Arachnida</taxon>
        <taxon>Araneae</taxon>
        <taxon>Araneomorphae</taxon>
        <taxon>Entelegynae</taxon>
        <taxon>Araneoidea</taxon>
        <taxon>Nephilidae</taxon>
        <taxon>Trichonephila</taxon>
    </lineage>
</organism>
<dbReference type="SUPFAM" id="SSF81296">
    <property type="entry name" value="E set domains"/>
    <property type="match status" value="1"/>
</dbReference>
<dbReference type="Proteomes" id="UP000887116">
    <property type="component" value="Unassembled WGS sequence"/>
</dbReference>
<keyword evidence="3" id="KW-1185">Reference proteome</keyword>
<evidence type="ECO:0000313" key="2">
    <source>
        <dbReference type="EMBL" id="GFQ66681.1"/>
    </source>
</evidence>
<sequence length="112" mass="12319">MMQQPFHCEIEDTLGIPCLNSGPVSCRVRLDRGGYVPGESICLFATIDNGSRVTIKKTKAILTEQQKVSPNGGSWKDELSCLRNPITYSSVICFMCHLSPGRKSEKNNGNDV</sequence>
<dbReference type="EMBL" id="BMAO01000405">
    <property type="protein sequence ID" value="GFQ66681.1"/>
    <property type="molecule type" value="Genomic_DNA"/>
</dbReference>
<evidence type="ECO:0000313" key="3">
    <source>
        <dbReference type="Proteomes" id="UP000887116"/>
    </source>
</evidence>
<protein>
    <submittedName>
        <fullName evidence="2">Arrestin domain-containing protein 3</fullName>
    </submittedName>
</protein>
<dbReference type="InterPro" id="IPR014752">
    <property type="entry name" value="Arrestin-like_C"/>
</dbReference>
<dbReference type="InterPro" id="IPR011022">
    <property type="entry name" value="Arrestin_C-like"/>
</dbReference>
<gene>
    <name evidence="2" type="primary">X975_07065</name>
    <name evidence="2" type="ORF">TNCT_630231</name>
</gene>
<dbReference type="Pfam" id="PF02752">
    <property type="entry name" value="Arrestin_C"/>
    <property type="match status" value="1"/>
</dbReference>
<proteinExistence type="predicted"/>
<evidence type="ECO:0000259" key="1">
    <source>
        <dbReference type="SMART" id="SM01017"/>
    </source>
</evidence>
<feature type="domain" description="Arrestin C-terminal-like" evidence="1">
    <location>
        <begin position="20"/>
        <end position="108"/>
    </location>
</feature>
<reference evidence="2" key="1">
    <citation type="submission" date="2020-07" db="EMBL/GenBank/DDBJ databases">
        <title>Multicomponent nature underlies the extraordinary mechanical properties of spider dragline silk.</title>
        <authorList>
            <person name="Kono N."/>
            <person name="Nakamura H."/>
            <person name="Mori M."/>
            <person name="Yoshida Y."/>
            <person name="Ohtoshi R."/>
            <person name="Malay A.D."/>
            <person name="Moran D.A.P."/>
            <person name="Tomita M."/>
            <person name="Numata K."/>
            <person name="Arakawa K."/>
        </authorList>
    </citation>
    <scope>NUCLEOTIDE SEQUENCE</scope>
</reference>
<dbReference type="InterPro" id="IPR014756">
    <property type="entry name" value="Ig_E-set"/>
</dbReference>
<dbReference type="SMART" id="SM01017">
    <property type="entry name" value="Arrestin_C"/>
    <property type="match status" value="1"/>
</dbReference>
<comment type="caution">
    <text evidence="2">The sequence shown here is derived from an EMBL/GenBank/DDBJ whole genome shotgun (WGS) entry which is preliminary data.</text>
</comment>
<name>A0A8X6K951_TRICU</name>
<dbReference type="Gene3D" id="2.60.40.640">
    <property type="match status" value="1"/>
</dbReference>